<dbReference type="GO" id="GO:0004222">
    <property type="term" value="F:metalloendopeptidase activity"/>
    <property type="evidence" value="ECO:0007669"/>
    <property type="project" value="InterPro"/>
</dbReference>
<evidence type="ECO:0000259" key="9">
    <source>
        <dbReference type="Pfam" id="PF01435"/>
    </source>
</evidence>
<dbReference type="GO" id="GO:0046872">
    <property type="term" value="F:metal ion binding"/>
    <property type="evidence" value="ECO:0007669"/>
    <property type="project" value="UniProtKB-KW"/>
</dbReference>
<dbReference type="PANTHER" id="PTHR22726:SF1">
    <property type="entry name" value="METALLOENDOPEPTIDASE OMA1, MITOCHONDRIAL"/>
    <property type="match status" value="1"/>
</dbReference>
<dbReference type="Pfam" id="PF01435">
    <property type="entry name" value="Peptidase_M48"/>
    <property type="match status" value="1"/>
</dbReference>
<gene>
    <name evidence="10" type="ORF">EHS24_003040</name>
</gene>
<feature type="compositionally biased region" description="Basic and acidic residues" evidence="7">
    <location>
        <begin position="360"/>
        <end position="370"/>
    </location>
</feature>
<evidence type="ECO:0000256" key="3">
    <source>
        <dbReference type="ARBA" id="ARBA00022801"/>
    </source>
</evidence>
<keyword evidence="8" id="KW-0472">Membrane</keyword>
<feature type="domain" description="Peptidase M48" evidence="9">
    <location>
        <begin position="198"/>
        <end position="357"/>
    </location>
</feature>
<evidence type="ECO:0000256" key="5">
    <source>
        <dbReference type="ARBA" id="ARBA00023049"/>
    </source>
</evidence>
<organism evidence="10 11">
    <name type="scientific">Apiotrichum porosum</name>
    <dbReference type="NCBI Taxonomy" id="105984"/>
    <lineage>
        <taxon>Eukaryota</taxon>
        <taxon>Fungi</taxon>
        <taxon>Dikarya</taxon>
        <taxon>Basidiomycota</taxon>
        <taxon>Agaricomycotina</taxon>
        <taxon>Tremellomycetes</taxon>
        <taxon>Trichosporonales</taxon>
        <taxon>Trichosporonaceae</taxon>
        <taxon>Apiotrichum</taxon>
    </lineage>
</organism>
<dbReference type="GO" id="GO:0006515">
    <property type="term" value="P:protein quality control for misfolded or incompletely synthesized proteins"/>
    <property type="evidence" value="ECO:0007669"/>
    <property type="project" value="TreeGrafter"/>
</dbReference>
<keyword evidence="5 6" id="KW-0482">Metalloprotease</keyword>
<dbReference type="EMBL" id="RSCE01000014">
    <property type="protein sequence ID" value="RSH77966.1"/>
    <property type="molecule type" value="Genomic_DNA"/>
</dbReference>
<evidence type="ECO:0000256" key="6">
    <source>
        <dbReference type="RuleBase" id="RU003983"/>
    </source>
</evidence>
<dbReference type="CDD" id="cd07331">
    <property type="entry name" value="M48C_Oma1_like"/>
    <property type="match status" value="1"/>
</dbReference>
<dbReference type="GO" id="GO:0005743">
    <property type="term" value="C:mitochondrial inner membrane"/>
    <property type="evidence" value="ECO:0007669"/>
    <property type="project" value="TreeGrafter"/>
</dbReference>
<feature type="region of interest" description="Disordered" evidence="7">
    <location>
        <begin position="360"/>
        <end position="400"/>
    </location>
</feature>
<reference evidence="10 11" key="1">
    <citation type="submission" date="2018-11" db="EMBL/GenBank/DDBJ databases">
        <title>Genome sequence of Apiotrichum porosum DSM 27194.</title>
        <authorList>
            <person name="Aliyu H."/>
            <person name="Gorte O."/>
            <person name="Ochsenreither K."/>
        </authorList>
    </citation>
    <scope>NUCLEOTIDE SEQUENCE [LARGE SCALE GENOMIC DNA]</scope>
    <source>
        <strain evidence="10 11">DSM 27194</strain>
    </source>
</reference>
<keyword evidence="1 6" id="KW-0645">Protease</keyword>
<feature type="compositionally biased region" description="Polar residues" evidence="7">
    <location>
        <begin position="385"/>
        <end position="400"/>
    </location>
</feature>
<dbReference type="STRING" id="105984.A0A427XGM2"/>
<keyword evidence="8" id="KW-1133">Transmembrane helix</keyword>
<keyword evidence="8" id="KW-0812">Transmembrane</keyword>
<dbReference type="GO" id="GO:0034982">
    <property type="term" value="P:mitochondrial protein processing"/>
    <property type="evidence" value="ECO:0007669"/>
    <property type="project" value="TreeGrafter"/>
</dbReference>
<comment type="caution">
    <text evidence="10">The sequence shown here is derived from an EMBL/GenBank/DDBJ whole genome shotgun (WGS) entry which is preliminary data.</text>
</comment>
<keyword evidence="2" id="KW-0479">Metal-binding</keyword>
<evidence type="ECO:0000256" key="4">
    <source>
        <dbReference type="ARBA" id="ARBA00022833"/>
    </source>
</evidence>
<feature type="transmembrane region" description="Helical" evidence="8">
    <location>
        <begin position="80"/>
        <end position="97"/>
    </location>
</feature>
<accession>A0A427XGM2</accession>
<dbReference type="RefSeq" id="XP_028473113.1">
    <property type="nucleotide sequence ID" value="XM_028618746.1"/>
</dbReference>
<feature type="region of interest" description="Disordered" evidence="7">
    <location>
        <begin position="37"/>
        <end position="66"/>
    </location>
</feature>
<dbReference type="GeneID" id="39587583"/>
<evidence type="ECO:0000256" key="7">
    <source>
        <dbReference type="SAM" id="MobiDB-lite"/>
    </source>
</evidence>
<dbReference type="PANTHER" id="PTHR22726">
    <property type="entry name" value="METALLOENDOPEPTIDASE OMA1"/>
    <property type="match status" value="1"/>
</dbReference>
<keyword evidence="11" id="KW-1185">Reference proteome</keyword>
<sequence>MRPLLTATRIARPAAKSLASIPAARTVRPAVLKQLPRRGFTTSPPKSARYERFDFPSSGQPGGSNNVTNFLRRRLGGDRGMIVFGVATGFGVIYYIAHLERVPETGRLRFMDCSPEQEQEIGKASFVETMDQFGMKCLPPNHPITRRVREIATRIVEGNALGHMKSAPGLGAVEARMSQWGIDENGNIYSGDRADDQNSTKNEWEVFVVDDPKTKNAFVIPGGKIFVFTGILPVSANDDGLATVMGHEIAHVVARHGAERMSSMKVLFGISFLFESLGLDVGLTRLLVTFLLQLPNSRTNESEADTIGLNLMAKACYHPSEAPKMWERMSAADGGGGNLDFMSTHPANAKRIKALMKEQPEATKLREDRCQNVPTNKDFSDAMRNLSTSSSSNDRQSVWA</sequence>
<keyword evidence="4 6" id="KW-0862">Zinc</keyword>
<dbReference type="Gene3D" id="3.30.2010.10">
    <property type="entry name" value="Metalloproteases ('zincins'), catalytic domain"/>
    <property type="match status" value="1"/>
</dbReference>
<comment type="cofactor">
    <cofactor evidence="6">
        <name>Zn(2+)</name>
        <dbReference type="ChEBI" id="CHEBI:29105"/>
    </cofactor>
    <text evidence="6">Binds 1 zinc ion per subunit.</text>
</comment>
<dbReference type="InterPro" id="IPR001915">
    <property type="entry name" value="Peptidase_M48"/>
</dbReference>
<dbReference type="OrthoDB" id="7464992at2759"/>
<evidence type="ECO:0000313" key="11">
    <source>
        <dbReference type="Proteomes" id="UP000279236"/>
    </source>
</evidence>
<comment type="similarity">
    <text evidence="6">Belongs to the peptidase M48 family.</text>
</comment>
<keyword evidence="3 6" id="KW-0378">Hydrolase</keyword>
<evidence type="ECO:0000313" key="10">
    <source>
        <dbReference type="EMBL" id="RSH77966.1"/>
    </source>
</evidence>
<evidence type="ECO:0000256" key="8">
    <source>
        <dbReference type="SAM" id="Phobius"/>
    </source>
</evidence>
<protein>
    <recommendedName>
        <fullName evidence="9">Peptidase M48 domain-containing protein</fullName>
    </recommendedName>
</protein>
<feature type="compositionally biased region" description="Polar residues" evidence="7">
    <location>
        <begin position="57"/>
        <end position="66"/>
    </location>
</feature>
<proteinExistence type="inferred from homology"/>
<evidence type="ECO:0000256" key="1">
    <source>
        <dbReference type="ARBA" id="ARBA00022670"/>
    </source>
</evidence>
<dbReference type="AlphaFoldDB" id="A0A427XGM2"/>
<dbReference type="InterPro" id="IPR051156">
    <property type="entry name" value="Mito/Outer_Membr_Metalloprot"/>
</dbReference>
<name>A0A427XGM2_9TREE</name>
<evidence type="ECO:0000256" key="2">
    <source>
        <dbReference type="ARBA" id="ARBA00022723"/>
    </source>
</evidence>
<dbReference type="Proteomes" id="UP000279236">
    <property type="component" value="Unassembled WGS sequence"/>
</dbReference>